<dbReference type="EMBL" id="LR862137">
    <property type="protein sequence ID" value="CAD1844648.1"/>
    <property type="molecule type" value="Genomic_DNA"/>
</dbReference>
<dbReference type="PROSITE" id="PS50846">
    <property type="entry name" value="HMA_2"/>
    <property type="match status" value="1"/>
</dbReference>
<sequence length="181" mass="20652">MDYEILINAEEQLLPCPAVVTQIVVFELEGRSHVSLLGQRPSSLSDAISIVELNVHMDCDGCQKRIRKAIAKLDGVETVDIDMDKQKVTVTGYVDQREVLKAVRRTGRKAEFWPCPYDGEYYPFALQYLEDSTYSSTHNYYQHGYNNMVHGYFPDPAYTIIVDDQTAALFNDENVHSCMIM</sequence>
<dbReference type="Gene3D" id="3.30.70.100">
    <property type="match status" value="1"/>
</dbReference>
<dbReference type="InterPro" id="IPR036163">
    <property type="entry name" value="HMA_dom_sf"/>
</dbReference>
<proteinExistence type="predicted"/>
<dbReference type="PANTHER" id="PTHR22814">
    <property type="entry name" value="COPPER TRANSPORT PROTEIN ATOX1-RELATED"/>
    <property type="match status" value="1"/>
</dbReference>
<keyword evidence="1" id="KW-0479">Metal-binding</keyword>
<dbReference type="InterPro" id="IPR006121">
    <property type="entry name" value="HMA_dom"/>
</dbReference>
<dbReference type="SUPFAM" id="SSF55008">
    <property type="entry name" value="HMA, heavy metal-associated domain"/>
    <property type="match status" value="1"/>
</dbReference>
<dbReference type="AlphaFoldDB" id="A0A6V7QNR6"/>
<accession>A0A6V7QNR6</accession>
<evidence type="ECO:0000259" key="2">
    <source>
        <dbReference type="PROSITE" id="PS50846"/>
    </source>
</evidence>
<dbReference type="GO" id="GO:0046872">
    <property type="term" value="F:metal ion binding"/>
    <property type="evidence" value="ECO:0007669"/>
    <property type="project" value="UniProtKB-KW"/>
</dbReference>
<reference evidence="3" key="1">
    <citation type="submission" date="2020-07" db="EMBL/GenBank/DDBJ databases">
        <authorList>
            <person name="Lin J."/>
        </authorList>
    </citation>
    <scope>NUCLEOTIDE SEQUENCE</scope>
</reference>
<gene>
    <name evidence="3" type="ORF">CB5_LOCUS27859</name>
</gene>
<evidence type="ECO:0000313" key="3">
    <source>
        <dbReference type="EMBL" id="CAD1844648.1"/>
    </source>
</evidence>
<feature type="domain" description="HMA" evidence="2">
    <location>
        <begin position="48"/>
        <end position="111"/>
    </location>
</feature>
<evidence type="ECO:0000256" key="1">
    <source>
        <dbReference type="ARBA" id="ARBA00022723"/>
    </source>
</evidence>
<protein>
    <recommendedName>
        <fullName evidence="2">HMA domain-containing protein</fullName>
    </recommendedName>
</protein>
<dbReference type="CDD" id="cd00371">
    <property type="entry name" value="HMA"/>
    <property type="match status" value="1"/>
</dbReference>
<dbReference type="PANTHER" id="PTHR22814:SF306">
    <property type="entry name" value="HEAVY METAL-ASSOCIATED ISOPRENYLATED PLANT PROTEIN 45"/>
    <property type="match status" value="1"/>
</dbReference>
<name>A0A6V7QNR6_ANACO</name>
<organism evidence="3">
    <name type="scientific">Ananas comosus var. bracteatus</name>
    <name type="common">red pineapple</name>
    <dbReference type="NCBI Taxonomy" id="296719"/>
    <lineage>
        <taxon>Eukaryota</taxon>
        <taxon>Viridiplantae</taxon>
        <taxon>Streptophyta</taxon>
        <taxon>Embryophyta</taxon>
        <taxon>Tracheophyta</taxon>
        <taxon>Spermatophyta</taxon>
        <taxon>Magnoliopsida</taxon>
        <taxon>Liliopsida</taxon>
        <taxon>Poales</taxon>
        <taxon>Bromeliaceae</taxon>
        <taxon>Bromelioideae</taxon>
        <taxon>Ananas</taxon>
    </lineage>
</organism>
<dbReference type="Pfam" id="PF00403">
    <property type="entry name" value="HMA"/>
    <property type="match status" value="1"/>
</dbReference>